<dbReference type="EMBL" id="MT142954">
    <property type="protein sequence ID" value="QJA91016.1"/>
    <property type="molecule type" value="Genomic_DNA"/>
</dbReference>
<evidence type="ECO:0000259" key="1">
    <source>
        <dbReference type="Pfam" id="PF00961"/>
    </source>
</evidence>
<reference evidence="2" key="1">
    <citation type="submission" date="2020-03" db="EMBL/GenBank/DDBJ databases">
        <title>The deep terrestrial virosphere.</title>
        <authorList>
            <person name="Holmfeldt K."/>
            <person name="Nilsson E."/>
            <person name="Simone D."/>
            <person name="Lopez-Fernandez M."/>
            <person name="Wu X."/>
            <person name="de Brujin I."/>
            <person name="Lundin D."/>
            <person name="Andersson A."/>
            <person name="Bertilsson S."/>
            <person name="Dopson M."/>
        </authorList>
    </citation>
    <scope>NUCLEOTIDE SEQUENCE</scope>
    <source>
        <strain evidence="2">MM415B03499</strain>
    </source>
</reference>
<dbReference type="Pfam" id="PF00961">
    <property type="entry name" value="LAGLIDADG_1"/>
    <property type="match status" value="1"/>
</dbReference>
<keyword evidence="2" id="KW-0255">Endonuclease</keyword>
<proteinExistence type="predicted"/>
<dbReference type="InterPro" id="IPR004860">
    <property type="entry name" value="LAGLIDADG_dom"/>
</dbReference>
<keyword evidence="2" id="KW-0540">Nuclease</keyword>
<protein>
    <submittedName>
        <fullName evidence="2">Putative homing endonuclease</fullName>
    </submittedName>
</protein>
<sequence>MTKNELIWLSGFVDGEGYLTLYPRKRGRKGKREGFTKLISITNTHKPTMIKIAKLLNLKLIYRKSNNPNHRDSWMIRFHSKKVDYFLIKAIPYLITKKEQAKLLLHVSLYGMGTTSEQRKEQRRISDKLKYLHHND</sequence>
<evidence type="ECO:0000313" key="2">
    <source>
        <dbReference type="EMBL" id="QJA91016.1"/>
    </source>
</evidence>
<dbReference type="Gene3D" id="3.10.28.10">
    <property type="entry name" value="Homing endonucleases"/>
    <property type="match status" value="1"/>
</dbReference>
<organism evidence="2">
    <name type="scientific">viral metagenome</name>
    <dbReference type="NCBI Taxonomy" id="1070528"/>
    <lineage>
        <taxon>unclassified sequences</taxon>
        <taxon>metagenomes</taxon>
        <taxon>organismal metagenomes</taxon>
    </lineage>
</organism>
<dbReference type="SUPFAM" id="SSF55608">
    <property type="entry name" value="Homing endonucleases"/>
    <property type="match status" value="1"/>
</dbReference>
<accession>A0A6M3L894</accession>
<name>A0A6M3L894_9ZZZZ</name>
<gene>
    <name evidence="2" type="ORF">MM415B03499_0012</name>
</gene>
<feature type="domain" description="Homing endonuclease LAGLIDADG" evidence="1">
    <location>
        <begin position="9"/>
        <end position="98"/>
    </location>
</feature>
<dbReference type="GO" id="GO:0004519">
    <property type="term" value="F:endonuclease activity"/>
    <property type="evidence" value="ECO:0007669"/>
    <property type="project" value="UniProtKB-KW"/>
</dbReference>
<keyword evidence="2" id="KW-0378">Hydrolase</keyword>
<dbReference type="AlphaFoldDB" id="A0A6M3L894"/>
<dbReference type="InterPro" id="IPR027434">
    <property type="entry name" value="Homing_endonucl"/>
</dbReference>